<evidence type="ECO:0000313" key="1">
    <source>
        <dbReference type="EMBL" id="MPN24856.1"/>
    </source>
</evidence>
<accession>A0A645GFC3</accession>
<protein>
    <submittedName>
        <fullName evidence="1">Uncharacterized protein</fullName>
    </submittedName>
</protein>
<sequence length="101" mass="10404">MYAVEVALHKNILAGDIVCRPDGAGASGNTVWVAEGNKSTGADKGDLGFAEIADGFGGNDIVARLDLKLGDVGLAGELHKKHIDGAVARGLFGKYFFSDAV</sequence>
<organism evidence="1">
    <name type="scientific">bioreactor metagenome</name>
    <dbReference type="NCBI Taxonomy" id="1076179"/>
    <lineage>
        <taxon>unclassified sequences</taxon>
        <taxon>metagenomes</taxon>
        <taxon>ecological metagenomes</taxon>
    </lineage>
</organism>
<name>A0A645GFC3_9ZZZZ</name>
<dbReference type="EMBL" id="VSSQ01073846">
    <property type="protein sequence ID" value="MPN24856.1"/>
    <property type="molecule type" value="Genomic_DNA"/>
</dbReference>
<comment type="caution">
    <text evidence="1">The sequence shown here is derived from an EMBL/GenBank/DDBJ whole genome shotgun (WGS) entry which is preliminary data.</text>
</comment>
<reference evidence="1" key="1">
    <citation type="submission" date="2019-08" db="EMBL/GenBank/DDBJ databases">
        <authorList>
            <person name="Kucharzyk K."/>
            <person name="Murdoch R.W."/>
            <person name="Higgins S."/>
            <person name="Loffler F."/>
        </authorList>
    </citation>
    <scope>NUCLEOTIDE SEQUENCE</scope>
</reference>
<dbReference type="AlphaFoldDB" id="A0A645GFC3"/>
<proteinExistence type="predicted"/>
<gene>
    <name evidence="1" type="ORF">SDC9_172261</name>
</gene>